<gene>
    <name evidence="1" type="ORF">RRG08_000798</name>
</gene>
<name>A0AAE0XLZ9_9GAST</name>
<keyword evidence="2" id="KW-1185">Reference proteome</keyword>
<sequence length="236" mass="27097">MMMMPTTCSCSKKNPRRGERVKTKVRRGNLRRNTLKISILDELKSTMLMYPHCGTFAELVSEARGTSDYDQMCNCYLDHRAEKLWSLARDDVAPPEDTVDLLGVLHALPDSLPNTLSPEQTLAVFNSWCAEQRVNAYGMAWFIISRLEGRVYKKNRPVFTRGEQFRQDLLDLATFRSARIDDGQNVDRGQVLPPGLRAEADRDRRGDRNLYGQRRQVERADVRRSYHLRVKGSFGG</sequence>
<protein>
    <submittedName>
        <fullName evidence="1">Uncharacterized protein</fullName>
    </submittedName>
</protein>
<dbReference type="AlphaFoldDB" id="A0AAE0XLZ9"/>
<comment type="caution">
    <text evidence="1">The sequence shown here is derived from an EMBL/GenBank/DDBJ whole genome shotgun (WGS) entry which is preliminary data.</text>
</comment>
<organism evidence="1 2">
    <name type="scientific">Elysia crispata</name>
    <name type="common">lettuce slug</name>
    <dbReference type="NCBI Taxonomy" id="231223"/>
    <lineage>
        <taxon>Eukaryota</taxon>
        <taxon>Metazoa</taxon>
        <taxon>Spiralia</taxon>
        <taxon>Lophotrochozoa</taxon>
        <taxon>Mollusca</taxon>
        <taxon>Gastropoda</taxon>
        <taxon>Heterobranchia</taxon>
        <taxon>Euthyneura</taxon>
        <taxon>Panpulmonata</taxon>
        <taxon>Sacoglossa</taxon>
        <taxon>Placobranchoidea</taxon>
        <taxon>Plakobranchidae</taxon>
        <taxon>Elysia</taxon>
    </lineage>
</organism>
<proteinExistence type="predicted"/>
<evidence type="ECO:0000313" key="1">
    <source>
        <dbReference type="EMBL" id="KAK3696013.1"/>
    </source>
</evidence>
<dbReference type="Proteomes" id="UP001283361">
    <property type="component" value="Unassembled WGS sequence"/>
</dbReference>
<accession>A0AAE0XLZ9</accession>
<reference evidence="1" key="1">
    <citation type="journal article" date="2023" name="G3 (Bethesda)">
        <title>A reference genome for the long-term kleptoplast-retaining sea slug Elysia crispata morphotype clarki.</title>
        <authorList>
            <person name="Eastman K.E."/>
            <person name="Pendleton A.L."/>
            <person name="Shaikh M.A."/>
            <person name="Suttiyut T."/>
            <person name="Ogas R."/>
            <person name="Tomko P."/>
            <person name="Gavelis G."/>
            <person name="Widhalm J.R."/>
            <person name="Wisecaver J.H."/>
        </authorList>
    </citation>
    <scope>NUCLEOTIDE SEQUENCE</scope>
    <source>
        <strain evidence="1">ECLA1</strain>
    </source>
</reference>
<dbReference type="EMBL" id="JAWDGP010008062">
    <property type="protein sequence ID" value="KAK3696013.1"/>
    <property type="molecule type" value="Genomic_DNA"/>
</dbReference>
<evidence type="ECO:0000313" key="2">
    <source>
        <dbReference type="Proteomes" id="UP001283361"/>
    </source>
</evidence>